<feature type="transmembrane region" description="Helical" evidence="5">
    <location>
        <begin position="385"/>
        <end position="408"/>
    </location>
</feature>
<dbReference type="GO" id="GO:0016020">
    <property type="term" value="C:membrane"/>
    <property type="evidence" value="ECO:0007669"/>
    <property type="project" value="UniProtKB-SubCell"/>
</dbReference>
<evidence type="ECO:0000313" key="7">
    <source>
        <dbReference type="Proteomes" id="UP000449547"/>
    </source>
</evidence>
<dbReference type="InterPro" id="IPR011701">
    <property type="entry name" value="MFS"/>
</dbReference>
<dbReference type="SUPFAM" id="SSF103473">
    <property type="entry name" value="MFS general substrate transporter"/>
    <property type="match status" value="1"/>
</dbReference>
<keyword evidence="4 5" id="KW-0472">Membrane</keyword>
<evidence type="ECO:0000256" key="5">
    <source>
        <dbReference type="SAM" id="Phobius"/>
    </source>
</evidence>
<proteinExistence type="predicted"/>
<evidence type="ECO:0000256" key="2">
    <source>
        <dbReference type="ARBA" id="ARBA00022692"/>
    </source>
</evidence>
<dbReference type="GeneID" id="54778807"/>
<dbReference type="Gene3D" id="1.20.1250.20">
    <property type="entry name" value="MFS general substrate transporter like domains"/>
    <property type="match status" value="1"/>
</dbReference>
<dbReference type="OMA" id="VYGPMYS"/>
<dbReference type="GO" id="GO:0022857">
    <property type="term" value="F:transmembrane transporter activity"/>
    <property type="evidence" value="ECO:0007669"/>
    <property type="project" value="InterPro"/>
</dbReference>
<name>A0A642V4P5_DIURU</name>
<feature type="transmembrane region" description="Helical" evidence="5">
    <location>
        <begin position="193"/>
        <end position="216"/>
    </location>
</feature>
<feature type="transmembrane region" description="Helical" evidence="5">
    <location>
        <begin position="162"/>
        <end position="181"/>
    </location>
</feature>
<evidence type="ECO:0000256" key="1">
    <source>
        <dbReference type="ARBA" id="ARBA00004141"/>
    </source>
</evidence>
<feature type="transmembrane region" description="Helical" evidence="5">
    <location>
        <begin position="97"/>
        <end position="115"/>
    </location>
</feature>
<feature type="transmembrane region" description="Helical" evidence="5">
    <location>
        <begin position="523"/>
        <end position="546"/>
    </location>
</feature>
<dbReference type="EMBL" id="SWFT01000005">
    <property type="protein sequence ID" value="KAA8908611.1"/>
    <property type="molecule type" value="Genomic_DNA"/>
</dbReference>
<feature type="transmembrane region" description="Helical" evidence="5">
    <location>
        <begin position="247"/>
        <end position="266"/>
    </location>
</feature>
<sequence>MDTEFAELEAEDQLLMEQQRADHKQVHWSRRPSVVLVCLAVFMVALASSSGESARQMITYQLACYGLALRPPDLTVASAEEPQCDPKQAQILVSNLMLAYSVCMGVAGTLAVSKIGAMSDMYGRRRFLIFTLAMIAIGRTFKFFVLYSYSTLNIPLVVLSEVVTQSGGGVLGLMTVVNCYISDVVDPASRIYSLGFSIASMFIGLSIGPVCGNLVLKLADRHGLERAMDAGSSMLERLIASHQFAPLKFELIVFYATVVYVVVWLPESRSKANLKRSRSTVSYGSIGSAPSELSQESGLVGAADESAVEFESWTAWLWRHLNFLTPLRILWIPAHYRSPSTLKQDRLVVLLLVVCEVMLTCTAVSSGEIYMLYGIYRFQWSTLDIGRLLAALCSSRAVVLLILSPLVNKKLFPWLGIRTSKTRYDSNDFIIAFSGLCIDAVALSWLYHAKTTMEFYGVLMIAAWGSLASPTMNSAIIKFYPESKVGVVFGAMSILKNLSTLLGPFTFLTVYKFALSRWNDPGFTFLVISGIYAVQAALQLVIRFSLRHEA</sequence>
<feature type="transmembrane region" description="Helical" evidence="5">
    <location>
        <begin position="488"/>
        <end position="511"/>
    </location>
</feature>
<gene>
    <name evidence="6" type="ORF">DIURU_000154</name>
</gene>
<feature type="transmembrane region" description="Helical" evidence="5">
    <location>
        <begin position="347"/>
        <end position="373"/>
    </location>
</feature>
<dbReference type="OrthoDB" id="3026777at2759"/>
<organism evidence="6 7">
    <name type="scientific">Diutina rugosa</name>
    <name type="common">Yeast</name>
    <name type="synonym">Candida rugosa</name>
    <dbReference type="NCBI Taxonomy" id="5481"/>
    <lineage>
        <taxon>Eukaryota</taxon>
        <taxon>Fungi</taxon>
        <taxon>Dikarya</taxon>
        <taxon>Ascomycota</taxon>
        <taxon>Saccharomycotina</taxon>
        <taxon>Pichiomycetes</taxon>
        <taxon>Debaryomycetaceae</taxon>
        <taxon>Diutina</taxon>
    </lineage>
</organism>
<reference evidence="6 7" key="1">
    <citation type="submission" date="2019-07" db="EMBL/GenBank/DDBJ databases">
        <title>Genome assembly of two rare yeast pathogens: Diutina rugosa and Trichomonascus ciferrii.</title>
        <authorList>
            <person name="Mixao V."/>
            <person name="Saus E."/>
            <person name="Hansen A."/>
            <person name="Lass-Flor C."/>
            <person name="Gabaldon T."/>
        </authorList>
    </citation>
    <scope>NUCLEOTIDE SEQUENCE [LARGE SCALE GENOMIC DNA]</scope>
    <source>
        <strain evidence="6 7">CBS 613</strain>
    </source>
</reference>
<dbReference type="InterPro" id="IPR036259">
    <property type="entry name" value="MFS_trans_sf"/>
</dbReference>
<keyword evidence="3 5" id="KW-1133">Transmembrane helix</keyword>
<dbReference type="AlphaFoldDB" id="A0A642V4P5"/>
<evidence type="ECO:0000256" key="3">
    <source>
        <dbReference type="ARBA" id="ARBA00022989"/>
    </source>
</evidence>
<feature type="transmembrane region" description="Helical" evidence="5">
    <location>
        <begin position="127"/>
        <end position="150"/>
    </location>
</feature>
<accession>A0A642V4P5</accession>
<feature type="transmembrane region" description="Helical" evidence="5">
    <location>
        <begin position="455"/>
        <end position="476"/>
    </location>
</feature>
<keyword evidence="2 5" id="KW-0812">Transmembrane</keyword>
<dbReference type="Proteomes" id="UP000449547">
    <property type="component" value="Unassembled WGS sequence"/>
</dbReference>
<evidence type="ECO:0000256" key="4">
    <source>
        <dbReference type="ARBA" id="ARBA00023136"/>
    </source>
</evidence>
<dbReference type="RefSeq" id="XP_034015099.1">
    <property type="nucleotide sequence ID" value="XM_034154094.1"/>
</dbReference>
<evidence type="ECO:0000313" key="6">
    <source>
        <dbReference type="EMBL" id="KAA8908611.1"/>
    </source>
</evidence>
<feature type="transmembrane region" description="Helical" evidence="5">
    <location>
        <begin position="33"/>
        <end position="51"/>
    </location>
</feature>
<feature type="transmembrane region" description="Helical" evidence="5">
    <location>
        <begin position="429"/>
        <end position="449"/>
    </location>
</feature>
<comment type="subcellular location">
    <subcellularLocation>
        <location evidence="1">Membrane</location>
        <topology evidence="1">Multi-pass membrane protein</topology>
    </subcellularLocation>
</comment>
<protein>
    <recommendedName>
        <fullName evidence="8">Major facilitator superfamily (MFS) profile domain-containing protein</fullName>
    </recommendedName>
</protein>
<dbReference type="Pfam" id="PF07690">
    <property type="entry name" value="MFS_1"/>
    <property type="match status" value="1"/>
</dbReference>
<dbReference type="PANTHER" id="PTHR23507">
    <property type="entry name" value="ZGC:174356"/>
    <property type="match status" value="1"/>
</dbReference>
<comment type="caution">
    <text evidence="6">The sequence shown here is derived from an EMBL/GenBank/DDBJ whole genome shotgun (WGS) entry which is preliminary data.</text>
</comment>
<dbReference type="PANTHER" id="PTHR23507:SF1">
    <property type="entry name" value="FI18259P1-RELATED"/>
    <property type="match status" value="1"/>
</dbReference>
<keyword evidence="7" id="KW-1185">Reference proteome</keyword>
<dbReference type="VEuPathDB" id="FungiDB:DIURU_000154"/>
<evidence type="ECO:0008006" key="8">
    <source>
        <dbReference type="Google" id="ProtNLM"/>
    </source>
</evidence>